<dbReference type="EMBL" id="BAAATZ010000047">
    <property type="protein sequence ID" value="GAA2738728.1"/>
    <property type="molecule type" value="Genomic_DNA"/>
</dbReference>
<evidence type="ECO:0000256" key="1">
    <source>
        <dbReference type="SAM" id="MobiDB-lite"/>
    </source>
</evidence>
<organism evidence="3 4">
    <name type="scientific">Actinocorallia aurantiaca</name>
    <dbReference type="NCBI Taxonomy" id="46204"/>
    <lineage>
        <taxon>Bacteria</taxon>
        <taxon>Bacillati</taxon>
        <taxon>Actinomycetota</taxon>
        <taxon>Actinomycetes</taxon>
        <taxon>Streptosporangiales</taxon>
        <taxon>Thermomonosporaceae</taxon>
        <taxon>Actinocorallia</taxon>
    </lineage>
</organism>
<feature type="compositionally biased region" description="Low complexity" evidence="1">
    <location>
        <begin position="24"/>
        <end position="43"/>
    </location>
</feature>
<keyword evidence="2" id="KW-0732">Signal</keyword>
<feature type="compositionally biased region" description="Basic and acidic residues" evidence="1">
    <location>
        <begin position="171"/>
        <end position="180"/>
    </location>
</feature>
<protein>
    <submittedName>
        <fullName evidence="3">Uncharacterized protein</fullName>
    </submittedName>
</protein>
<proteinExistence type="predicted"/>
<accession>A0ABN3UUG3</accession>
<evidence type="ECO:0000313" key="3">
    <source>
        <dbReference type="EMBL" id="GAA2738728.1"/>
    </source>
</evidence>
<dbReference type="Proteomes" id="UP001501842">
    <property type="component" value="Unassembled WGS sequence"/>
</dbReference>
<feature type="chain" id="PRO_5046569231" evidence="2">
    <location>
        <begin position="28"/>
        <end position="195"/>
    </location>
</feature>
<gene>
    <name evidence="3" type="ORF">GCM10010439_73670</name>
</gene>
<comment type="caution">
    <text evidence="3">The sequence shown here is derived from an EMBL/GenBank/DDBJ whole genome shotgun (WGS) entry which is preliminary data.</text>
</comment>
<feature type="signal peptide" evidence="2">
    <location>
        <begin position="1"/>
        <end position="27"/>
    </location>
</feature>
<evidence type="ECO:0000313" key="4">
    <source>
        <dbReference type="Proteomes" id="UP001501842"/>
    </source>
</evidence>
<name>A0ABN3UUG3_9ACTN</name>
<feature type="region of interest" description="Disordered" evidence="1">
    <location>
        <begin position="24"/>
        <end position="55"/>
    </location>
</feature>
<evidence type="ECO:0000256" key="2">
    <source>
        <dbReference type="SAM" id="SignalP"/>
    </source>
</evidence>
<reference evidence="3 4" key="1">
    <citation type="journal article" date="2019" name="Int. J. Syst. Evol. Microbiol.">
        <title>The Global Catalogue of Microorganisms (GCM) 10K type strain sequencing project: providing services to taxonomists for standard genome sequencing and annotation.</title>
        <authorList>
            <consortium name="The Broad Institute Genomics Platform"/>
            <consortium name="The Broad Institute Genome Sequencing Center for Infectious Disease"/>
            <person name="Wu L."/>
            <person name="Ma J."/>
        </authorList>
    </citation>
    <scope>NUCLEOTIDE SEQUENCE [LARGE SCALE GENOMIC DNA]</scope>
    <source>
        <strain evidence="3 4">JCM 8201</strain>
    </source>
</reference>
<keyword evidence="4" id="KW-1185">Reference proteome</keyword>
<dbReference type="RefSeq" id="WP_344458340.1">
    <property type="nucleotide sequence ID" value="NZ_BAAATZ010000047.1"/>
</dbReference>
<sequence>MLRTLRFASVLALAVPLTMLGAPAADAGPPGEPGPAAEESAGRPPGGGTVTRIDNGGVLTRKTAGGRQQFEYHFEVWQLRGGLDAAGTNTELSAAMQVPLSGPASLGEAKGSLKEGVALPFELSVAKGDARLYLKKEKEVWAHIKATTPYGVYDHDVHLFDLEGTTGAAEEKDAAVKEKTASTQIVPSKQDAAGS</sequence>
<feature type="region of interest" description="Disordered" evidence="1">
    <location>
        <begin position="171"/>
        <end position="195"/>
    </location>
</feature>